<dbReference type="Pfam" id="PF00011">
    <property type="entry name" value="HSP20"/>
    <property type="match status" value="1"/>
</dbReference>
<dbReference type="Gene3D" id="2.60.40.790">
    <property type="match status" value="1"/>
</dbReference>
<keyword evidence="2" id="KW-1003">Cell membrane</keyword>
<comment type="caution">
    <text evidence="9">The sequence shown here is derived from an EMBL/GenBank/DDBJ whole genome shotgun (WGS) entry which is preliminary data.</text>
</comment>
<accession>A0ABD3SW06</accession>
<organism evidence="9 10">
    <name type="scientific">Penstemon smallii</name>
    <dbReference type="NCBI Taxonomy" id="265156"/>
    <lineage>
        <taxon>Eukaryota</taxon>
        <taxon>Viridiplantae</taxon>
        <taxon>Streptophyta</taxon>
        <taxon>Embryophyta</taxon>
        <taxon>Tracheophyta</taxon>
        <taxon>Spermatophyta</taxon>
        <taxon>Magnoliopsida</taxon>
        <taxon>eudicotyledons</taxon>
        <taxon>Gunneridae</taxon>
        <taxon>Pentapetalae</taxon>
        <taxon>asterids</taxon>
        <taxon>lamiids</taxon>
        <taxon>Lamiales</taxon>
        <taxon>Plantaginaceae</taxon>
        <taxon>Cheloneae</taxon>
        <taxon>Penstemon</taxon>
    </lineage>
</organism>
<dbReference type="EMBL" id="JBJXBP010000005">
    <property type="protein sequence ID" value="KAL3828645.1"/>
    <property type="molecule type" value="Genomic_DNA"/>
</dbReference>
<sequence>MEAAQIGTNNYVPSSDLIQEEECDTLLLHLPGFKKEELRVQLNKSGVLNISGKRPVGYNKWSSFEKIFNVSSNCDKSKISAKFENDTLYVKQPKLIVPAPRITTDKPSADREEGKGKKTNTTTNGDDQVKQNKSSIESDDAKKDENNSLHEAAFRKLGDKRENVSRNNTDSELVNKWTKENAAKLKMALAILLAFALGMYVSGFIL</sequence>
<reference evidence="9 10" key="1">
    <citation type="submission" date="2024-12" db="EMBL/GenBank/DDBJ databases">
        <title>The unique morphological basis and parallel evolutionary history of personate flowers in Penstemon.</title>
        <authorList>
            <person name="Depatie T.H."/>
            <person name="Wessinger C.A."/>
        </authorList>
    </citation>
    <scope>NUCLEOTIDE SEQUENCE [LARGE SCALE GENOMIC DNA]</scope>
    <source>
        <strain evidence="9">WTNN_2</strain>
        <tissue evidence="9">Leaf</tissue>
    </source>
</reference>
<evidence type="ECO:0000256" key="5">
    <source>
        <dbReference type="RuleBase" id="RU003616"/>
    </source>
</evidence>
<keyword evidence="3" id="KW-0611">Plant defense</keyword>
<keyword evidence="7" id="KW-1133">Transmembrane helix</keyword>
<evidence type="ECO:0000256" key="7">
    <source>
        <dbReference type="SAM" id="Phobius"/>
    </source>
</evidence>
<dbReference type="PANTHER" id="PTHR43670:SF73">
    <property type="entry name" value="INACTIVE PROTEIN RESTRICTED TEV MOVEMENT 2-LIKE"/>
    <property type="match status" value="1"/>
</dbReference>
<proteinExistence type="inferred from homology"/>
<feature type="compositionally biased region" description="Basic and acidic residues" evidence="6">
    <location>
        <begin position="103"/>
        <end position="116"/>
    </location>
</feature>
<evidence type="ECO:0000313" key="10">
    <source>
        <dbReference type="Proteomes" id="UP001634393"/>
    </source>
</evidence>
<feature type="transmembrane region" description="Helical" evidence="7">
    <location>
        <begin position="185"/>
        <end position="205"/>
    </location>
</feature>
<evidence type="ECO:0000313" key="9">
    <source>
        <dbReference type="EMBL" id="KAL3828645.1"/>
    </source>
</evidence>
<evidence type="ECO:0000256" key="6">
    <source>
        <dbReference type="SAM" id="MobiDB-lite"/>
    </source>
</evidence>
<name>A0ABD3SW06_9LAMI</name>
<dbReference type="GO" id="GO:0005886">
    <property type="term" value="C:plasma membrane"/>
    <property type="evidence" value="ECO:0007669"/>
    <property type="project" value="UniProtKB-SubCell"/>
</dbReference>
<evidence type="ECO:0000256" key="1">
    <source>
        <dbReference type="ARBA" id="ARBA00004162"/>
    </source>
</evidence>
<feature type="domain" description="SHSP" evidence="8">
    <location>
        <begin position="6"/>
        <end position="110"/>
    </location>
</feature>
<keyword evidence="7" id="KW-0812">Transmembrane</keyword>
<dbReference type="SUPFAM" id="SSF49764">
    <property type="entry name" value="HSP20-like chaperones"/>
    <property type="match status" value="1"/>
</dbReference>
<dbReference type="PROSITE" id="PS01031">
    <property type="entry name" value="SHSP"/>
    <property type="match status" value="1"/>
</dbReference>
<protein>
    <recommendedName>
        <fullName evidence="8">SHSP domain-containing protein</fullName>
    </recommendedName>
</protein>
<dbReference type="PANTHER" id="PTHR43670">
    <property type="entry name" value="HEAT SHOCK PROTEIN 26"/>
    <property type="match status" value="1"/>
</dbReference>
<comment type="subcellular location">
    <subcellularLocation>
        <location evidence="1">Cell membrane</location>
        <topology evidence="1">Single-pass membrane protein</topology>
    </subcellularLocation>
</comment>
<evidence type="ECO:0000256" key="3">
    <source>
        <dbReference type="ARBA" id="ARBA00022821"/>
    </source>
</evidence>
<gene>
    <name evidence="9" type="ORF">ACJIZ3_017447</name>
</gene>
<evidence type="ECO:0000256" key="2">
    <source>
        <dbReference type="ARBA" id="ARBA00022475"/>
    </source>
</evidence>
<evidence type="ECO:0000259" key="8">
    <source>
        <dbReference type="PROSITE" id="PS01031"/>
    </source>
</evidence>
<keyword evidence="7" id="KW-0472">Membrane</keyword>
<feature type="region of interest" description="Disordered" evidence="6">
    <location>
        <begin position="99"/>
        <end position="147"/>
    </location>
</feature>
<comment type="similarity">
    <text evidence="4 5">Belongs to the small heat shock protein (HSP20) family.</text>
</comment>
<keyword evidence="10" id="KW-1185">Reference proteome</keyword>
<dbReference type="AlphaFoldDB" id="A0ABD3SW06"/>
<dbReference type="InterPro" id="IPR008978">
    <property type="entry name" value="HSP20-like_chaperone"/>
</dbReference>
<dbReference type="CDD" id="cd06464">
    <property type="entry name" value="ACD_sHsps-like"/>
    <property type="match status" value="1"/>
</dbReference>
<dbReference type="InterPro" id="IPR002068">
    <property type="entry name" value="A-crystallin/Hsp20_dom"/>
</dbReference>
<dbReference type="Proteomes" id="UP001634393">
    <property type="component" value="Unassembled WGS sequence"/>
</dbReference>
<evidence type="ECO:0000256" key="4">
    <source>
        <dbReference type="PROSITE-ProRule" id="PRU00285"/>
    </source>
</evidence>
<dbReference type="GO" id="GO:0006952">
    <property type="term" value="P:defense response"/>
    <property type="evidence" value="ECO:0007669"/>
    <property type="project" value="UniProtKB-KW"/>
</dbReference>